<organism evidence="2 3">
    <name type="scientific">Moniliophthora roreri (strain MCA 2997)</name>
    <name type="common">Cocoa frosty pod rot fungus</name>
    <name type="synonym">Crinipellis roreri</name>
    <dbReference type="NCBI Taxonomy" id="1381753"/>
    <lineage>
        <taxon>Eukaryota</taxon>
        <taxon>Fungi</taxon>
        <taxon>Dikarya</taxon>
        <taxon>Basidiomycota</taxon>
        <taxon>Agaricomycotina</taxon>
        <taxon>Agaricomycetes</taxon>
        <taxon>Agaricomycetidae</taxon>
        <taxon>Agaricales</taxon>
        <taxon>Marasmiineae</taxon>
        <taxon>Marasmiaceae</taxon>
        <taxon>Moniliophthora</taxon>
    </lineage>
</organism>
<dbReference type="KEGG" id="mrr:Moror_3052"/>
<feature type="compositionally biased region" description="Low complexity" evidence="1">
    <location>
        <begin position="265"/>
        <end position="285"/>
    </location>
</feature>
<evidence type="ECO:0000313" key="2">
    <source>
        <dbReference type="EMBL" id="ESK88649.1"/>
    </source>
</evidence>
<feature type="compositionally biased region" description="Polar residues" evidence="1">
    <location>
        <begin position="19"/>
        <end position="30"/>
    </location>
</feature>
<feature type="region of interest" description="Disordered" evidence="1">
    <location>
        <begin position="697"/>
        <end position="820"/>
    </location>
</feature>
<comment type="caution">
    <text evidence="2">The sequence shown here is derived from an EMBL/GenBank/DDBJ whole genome shotgun (WGS) entry which is preliminary data.</text>
</comment>
<feature type="compositionally biased region" description="Polar residues" evidence="1">
    <location>
        <begin position="242"/>
        <end position="264"/>
    </location>
</feature>
<evidence type="ECO:0000313" key="3">
    <source>
        <dbReference type="Proteomes" id="UP000017559"/>
    </source>
</evidence>
<name>V2YAE8_MONRO</name>
<feature type="compositionally biased region" description="Polar residues" evidence="1">
    <location>
        <begin position="802"/>
        <end position="815"/>
    </location>
</feature>
<dbReference type="Proteomes" id="UP000017559">
    <property type="component" value="Unassembled WGS sequence"/>
</dbReference>
<feature type="compositionally biased region" description="Low complexity" evidence="1">
    <location>
        <begin position="773"/>
        <end position="783"/>
    </location>
</feature>
<feature type="compositionally biased region" description="Polar residues" evidence="1">
    <location>
        <begin position="356"/>
        <end position="372"/>
    </location>
</feature>
<sequence length="865" mass="93735">MSATRSRQTDPAESLYGRPSTSDPRQSSTARFPDVQGSHIHPAGDTTSSNVSKKKSTRIPLFGRPRKKSAHSDVVRPDTRRRHDSESQKTSGFASEPDHSVPARASLSQPSLPSPSQHPETPGPVQLTLGSRIAAHFSLTPRKSPRKPKAGPSIGSDLTASPANSKSHRDSAATSRHSGDRRTSTSTRQPTTEATHLVQPTITISRPPQDLYDLGEYDDLFTKPRGRPKPNPIEIHPPQAEPQINTPVSSSPETDFISSDGGNHSSAPSTPTLLTPTISSSSHLPSIDDKSTTSGPQATGPEISPSMTRDTSRDKRSHSLHQKTWRGVPRRNAGTDTEIYSAGEESDAMSVMSMPLSGTLSNMKRRNITSVLQDRYGSTPRGMRSKEKSRISSLAPTKPPSIPLPATPNTGKSGSVRQRAQTLSPSTRVFSPNGTQTLSMKRPNPTSTRPSTTPPPPPPPKDSTDTFPDVSKDNRLSDTSTSSSSSSTPTLTKEHFPNYESLDIDIDGASEQELRAGLRKQTSQLTDLASYFLKLTDMHAQEKSLLEKKIASLESDIMRRDKEIKGLTWLLSNTPPPEGSHGPRTERSAETPDLDKERSDDSSARSTRLSTPSPSTRLPMYRTTGEDSGTESYATSGAESLFESGASGTELWHVSSRPRRLQSMKRLMLVENFNRSRTQSLAVKQAEGRAMEAVYDLSPSRLSKRSAQSSTYSISSSGSSPLSSPTTVMSITASGLSSIPETTQNHLSKDQRLKERNEQGSQPSNRHPKHQPSKTSPQPTSPTRLTPSEAYARNLMKGPPSSIGQVLDSSNNTPVSPIMQESFGGRSRALLGIASLKTKSGASNTPNLSSSPWCVQPWPFKSRFN</sequence>
<reference evidence="2 3" key="1">
    <citation type="journal article" date="2014" name="BMC Genomics">
        <title>Genome and secretome analysis of the hemibiotrophic fungal pathogen, Moniliophthora roreri, which causes frosty pod rot disease of cacao: mechanisms of the biotrophic and necrotrophic phases.</title>
        <authorList>
            <person name="Meinhardt L.W."/>
            <person name="Costa G.G.L."/>
            <person name="Thomazella D.P.T."/>
            <person name="Teixeira P.J.P.L."/>
            <person name="Carazzolle M.F."/>
            <person name="Schuster S.C."/>
            <person name="Carlson J.E."/>
            <person name="Guiltinan M.J."/>
            <person name="Mieczkowski P."/>
            <person name="Farmer A."/>
            <person name="Ramaraj T."/>
            <person name="Crozier J."/>
            <person name="Davis R.E."/>
            <person name="Shao J."/>
            <person name="Melnick R.L."/>
            <person name="Pereira G.A.G."/>
            <person name="Bailey B.A."/>
        </authorList>
    </citation>
    <scope>NUCLEOTIDE SEQUENCE [LARGE SCALE GENOMIC DNA]</scope>
    <source>
        <strain evidence="2 3">MCA 2997</strain>
    </source>
</reference>
<feature type="compositionally biased region" description="Polar residues" evidence="1">
    <location>
        <begin position="156"/>
        <end position="165"/>
    </location>
</feature>
<feature type="compositionally biased region" description="Polar residues" evidence="1">
    <location>
        <begin position="1"/>
        <end position="11"/>
    </location>
</feature>
<feature type="compositionally biased region" description="Polar residues" evidence="1">
    <location>
        <begin position="407"/>
        <end position="439"/>
    </location>
</feature>
<feature type="compositionally biased region" description="Low complexity" evidence="1">
    <location>
        <begin position="706"/>
        <end position="724"/>
    </location>
</feature>
<feature type="region of interest" description="Disordered" evidence="1">
    <location>
        <begin position="568"/>
        <end position="633"/>
    </location>
</feature>
<feature type="compositionally biased region" description="Basic residues" evidence="1">
    <location>
        <begin position="315"/>
        <end position="324"/>
    </location>
</feature>
<feature type="compositionally biased region" description="Basic and acidic residues" evidence="1">
    <location>
        <begin position="167"/>
        <end position="183"/>
    </location>
</feature>
<gene>
    <name evidence="2" type="ORF">Moror_3052</name>
</gene>
<feature type="region of interest" description="Disordered" evidence="1">
    <location>
        <begin position="1"/>
        <end position="496"/>
    </location>
</feature>
<feature type="compositionally biased region" description="Polar residues" evidence="1">
    <location>
        <begin position="189"/>
        <end position="206"/>
    </location>
</feature>
<dbReference type="AlphaFoldDB" id="V2YAE8"/>
<dbReference type="OrthoDB" id="2804750at2759"/>
<feature type="compositionally biased region" description="Pro residues" evidence="1">
    <location>
        <begin position="452"/>
        <end position="461"/>
    </location>
</feature>
<evidence type="ECO:0000256" key="1">
    <source>
        <dbReference type="SAM" id="MobiDB-lite"/>
    </source>
</evidence>
<feature type="compositionally biased region" description="Low complexity" evidence="1">
    <location>
        <begin position="604"/>
        <end position="619"/>
    </location>
</feature>
<dbReference type="EMBL" id="AWSO01000630">
    <property type="protein sequence ID" value="ESK88649.1"/>
    <property type="molecule type" value="Genomic_DNA"/>
</dbReference>
<feature type="compositionally biased region" description="Basic and acidic residues" evidence="1">
    <location>
        <begin position="747"/>
        <end position="758"/>
    </location>
</feature>
<feature type="compositionally biased region" description="Basic and acidic residues" evidence="1">
    <location>
        <begin position="70"/>
        <end position="87"/>
    </location>
</feature>
<feature type="compositionally biased region" description="Pro residues" evidence="1">
    <location>
        <begin position="397"/>
        <end position="406"/>
    </location>
</feature>
<feature type="compositionally biased region" description="Low complexity" evidence="1">
    <location>
        <begin position="477"/>
        <end position="491"/>
    </location>
</feature>
<proteinExistence type="predicted"/>
<feature type="compositionally biased region" description="Basic and acidic residues" evidence="1">
    <location>
        <begin position="581"/>
        <end position="603"/>
    </location>
</feature>
<accession>V2YAE8</accession>
<feature type="compositionally biased region" description="Low complexity" evidence="1">
    <location>
        <begin position="106"/>
        <end position="117"/>
    </location>
</feature>
<dbReference type="HOGENOM" id="CLU_363310_0_0_1"/>
<feature type="compositionally biased region" description="Polar residues" evidence="1">
    <location>
        <begin position="725"/>
        <end position="746"/>
    </location>
</feature>
<keyword evidence="3" id="KW-1185">Reference proteome</keyword>
<protein>
    <submittedName>
        <fullName evidence="2">Uncharacterized protein</fullName>
    </submittedName>
</protein>